<accession>A0AAW1UK94</accession>
<dbReference type="SMART" id="SM00365">
    <property type="entry name" value="LRR_SD22"/>
    <property type="match status" value="7"/>
</dbReference>
<feature type="transmembrane region" description="Helical" evidence="3">
    <location>
        <begin position="453"/>
        <end position="471"/>
    </location>
</feature>
<dbReference type="SMART" id="SM00369">
    <property type="entry name" value="LRR_TYP"/>
    <property type="match status" value="10"/>
</dbReference>
<comment type="caution">
    <text evidence="5">The sequence shown here is derived from an EMBL/GenBank/DDBJ whole genome shotgun (WGS) entry which is preliminary data.</text>
</comment>
<dbReference type="PANTHER" id="PTHR45712">
    <property type="entry name" value="AGAP008170-PA"/>
    <property type="match status" value="1"/>
</dbReference>
<name>A0AAW1UK94_9CUCU</name>
<evidence type="ECO:0000256" key="2">
    <source>
        <dbReference type="ARBA" id="ARBA00022737"/>
    </source>
</evidence>
<evidence type="ECO:0000313" key="6">
    <source>
        <dbReference type="Proteomes" id="UP001431783"/>
    </source>
</evidence>
<dbReference type="PRINTS" id="PR00019">
    <property type="entry name" value="LEURICHRPT"/>
</dbReference>
<dbReference type="EMBL" id="JARQZJ010000066">
    <property type="protein sequence ID" value="KAK9880923.1"/>
    <property type="molecule type" value="Genomic_DNA"/>
</dbReference>
<evidence type="ECO:0000256" key="4">
    <source>
        <dbReference type="SAM" id="SignalP"/>
    </source>
</evidence>
<sequence length="510" mass="58414">MWNWRYGLLLMISSLQLSNAYRLVYLDSMKCGYGERGSLTATCTNVNTPSYFKSTSYRFDHLDETLQCLNCSLPSIDGNTFDISGNQIKHLILKNSNIEELQRRAFVGLVFLEDMDLSNNKIMTIPPSTFAGVKKIVFVNLENNSLTLLSNDGFSELINLETLILNKNKISIINTNAFNGLKNLRILNLNSNNINNITAIFNNLTSLQYLDLSENAITDLKGHDFANLTSLLELKMNKNKIKKLPSLEFSCMKNLEVLRLSNNFIDQIDINAFEGLQELETLDLGNNLISNIPEKTFQNLHGVIDMNLTGNLLEVFQISRFAGLPRLRTLNLSHNHIEEIETSGIFPLHDLHSLDLSYNNLTYLNYVVLLHRMPKISYVSLQNNNWPCDLEDEMTKFFNEENFKFILFENKNGSIECNDNVVSKRKNIQTETLKQVDERAATVPETMGTSAEITLFLLVIILCFAVILLSFTQYRISREIRFNPLLLRRRTTSEVKLFHSSLQEDSDQMR</sequence>
<keyword evidence="3" id="KW-1133">Transmembrane helix</keyword>
<dbReference type="InterPro" id="IPR050333">
    <property type="entry name" value="SLRP"/>
</dbReference>
<evidence type="ECO:0000256" key="1">
    <source>
        <dbReference type="ARBA" id="ARBA00022614"/>
    </source>
</evidence>
<evidence type="ECO:0000256" key="3">
    <source>
        <dbReference type="SAM" id="Phobius"/>
    </source>
</evidence>
<proteinExistence type="predicted"/>
<keyword evidence="3" id="KW-0812">Transmembrane</keyword>
<reference evidence="5 6" key="1">
    <citation type="submission" date="2023-03" db="EMBL/GenBank/DDBJ databases">
        <title>Genome insight into feeding habits of ladybird beetles.</title>
        <authorList>
            <person name="Li H.-S."/>
            <person name="Huang Y.-H."/>
            <person name="Pang H."/>
        </authorList>
    </citation>
    <scope>NUCLEOTIDE SEQUENCE [LARGE SCALE GENOMIC DNA]</scope>
    <source>
        <strain evidence="5">SYSU_2023b</strain>
        <tissue evidence="5">Whole body</tissue>
    </source>
</reference>
<dbReference type="Gene3D" id="3.80.10.10">
    <property type="entry name" value="Ribonuclease Inhibitor"/>
    <property type="match status" value="3"/>
</dbReference>
<dbReference type="Pfam" id="PF13855">
    <property type="entry name" value="LRR_8"/>
    <property type="match status" value="3"/>
</dbReference>
<dbReference type="InterPro" id="IPR032675">
    <property type="entry name" value="LRR_dom_sf"/>
</dbReference>
<feature type="chain" id="PRO_5043710587" evidence="4">
    <location>
        <begin position="21"/>
        <end position="510"/>
    </location>
</feature>
<dbReference type="PANTHER" id="PTHR45712:SF22">
    <property type="entry name" value="INSULIN-LIKE GROWTH FACTOR-BINDING PROTEIN COMPLEX ACID LABILE SUBUNIT"/>
    <property type="match status" value="1"/>
</dbReference>
<feature type="signal peptide" evidence="4">
    <location>
        <begin position="1"/>
        <end position="20"/>
    </location>
</feature>
<dbReference type="SUPFAM" id="SSF52058">
    <property type="entry name" value="L domain-like"/>
    <property type="match status" value="1"/>
</dbReference>
<keyword evidence="6" id="KW-1185">Reference proteome</keyword>
<dbReference type="InterPro" id="IPR001611">
    <property type="entry name" value="Leu-rich_rpt"/>
</dbReference>
<evidence type="ECO:0000313" key="5">
    <source>
        <dbReference type="EMBL" id="KAK9880923.1"/>
    </source>
</evidence>
<dbReference type="FunFam" id="3.80.10.10:FF:001164">
    <property type="entry name" value="GH01279p"/>
    <property type="match status" value="1"/>
</dbReference>
<dbReference type="PROSITE" id="PS51450">
    <property type="entry name" value="LRR"/>
    <property type="match status" value="7"/>
</dbReference>
<protein>
    <submittedName>
        <fullName evidence="5">Uncharacterized protein</fullName>
    </submittedName>
</protein>
<dbReference type="Proteomes" id="UP001431783">
    <property type="component" value="Unassembled WGS sequence"/>
</dbReference>
<keyword evidence="2" id="KW-0677">Repeat</keyword>
<keyword evidence="1" id="KW-0433">Leucine-rich repeat</keyword>
<dbReference type="AlphaFoldDB" id="A0AAW1UK94"/>
<keyword evidence="4" id="KW-0732">Signal</keyword>
<dbReference type="Pfam" id="PF00560">
    <property type="entry name" value="LRR_1"/>
    <property type="match status" value="1"/>
</dbReference>
<gene>
    <name evidence="5" type="ORF">WA026_013256</name>
</gene>
<keyword evidence="3" id="KW-0472">Membrane</keyword>
<dbReference type="InterPro" id="IPR003591">
    <property type="entry name" value="Leu-rich_rpt_typical-subtyp"/>
</dbReference>
<organism evidence="5 6">
    <name type="scientific">Henosepilachna vigintioctopunctata</name>
    <dbReference type="NCBI Taxonomy" id="420089"/>
    <lineage>
        <taxon>Eukaryota</taxon>
        <taxon>Metazoa</taxon>
        <taxon>Ecdysozoa</taxon>
        <taxon>Arthropoda</taxon>
        <taxon>Hexapoda</taxon>
        <taxon>Insecta</taxon>
        <taxon>Pterygota</taxon>
        <taxon>Neoptera</taxon>
        <taxon>Endopterygota</taxon>
        <taxon>Coleoptera</taxon>
        <taxon>Polyphaga</taxon>
        <taxon>Cucujiformia</taxon>
        <taxon>Coccinelloidea</taxon>
        <taxon>Coccinellidae</taxon>
        <taxon>Epilachninae</taxon>
        <taxon>Epilachnini</taxon>
        <taxon>Henosepilachna</taxon>
    </lineage>
</organism>